<evidence type="ECO:0000256" key="2">
    <source>
        <dbReference type="SAM" id="SignalP"/>
    </source>
</evidence>
<feature type="region of interest" description="Disordered" evidence="1">
    <location>
        <begin position="93"/>
        <end position="116"/>
    </location>
</feature>
<accession>A0A1V9DNM7</accession>
<keyword evidence="2" id="KW-0732">Signal</keyword>
<dbReference type="OrthoDB" id="6540211at2"/>
<sequence length="116" mass="12711">MKKPLLIVLGLLASSAALAADDDTNIPQENVYASKLCHIVSGETQVGTADSYVQKMKSYTAMSKSPSAMNQPSFDEDIANEVANAWLQLGEEERGKLRADEPQCEQTVMTQFQQED</sequence>
<evidence type="ECO:0000313" key="4">
    <source>
        <dbReference type="Proteomes" id="UP000192769"/>
    </source>
</evidence>
<dbReference type="EMBL" id="MWUE01000006">
    <property type="protein sequence ID" value="OQP35463.1"/>
    <property type="molecule type" value="Genomic_DNA"/>
</dbReference>
<protein>
    <submittedName>
        <fullName evidence="3">Uncharacterized protein</fullName>
    </submittedName>
</protein>
<evidence type="ECO:0000256" key="1">
    <source>
        <dbReference type="SAM" id="MobiDB-lite"/>
    </source>
</evidence>
<reference evidence="3 4" key="1">
    <citation type="submission" date="2017-02" db="EMBL/GenBank/DDBJ databases">
        <title>Whole genome shotgun sequence of Pantoea agglomerans strain AS1 isolated from a cycad, Zamia floridana in Central Florida, USA.</title>
        <authorList>
            <person name="Lata P."/>
            <person name="Govindarajan S."/>
            <person name="Qi F."/>
            <person name="Li J.-L."/>
            <person name="Maurya S.K."/>
            <person name="Sahoo M.K."/>
        </authorList>
    </citation>
    <scope>NUCLEOTIDE SEQUENCE [LARGE SCALE GENOMIC DNA]</scope>
    <source>
        <strain evidence="3 4">AS1</strain>
    </source>
</reference>
<comment type="caution">
    <text evidence="3">The sequence shown here is derived from an EMBL/GenBank/DDBJ whole genome shotgun (WGS) entry which is preliminary data.</text>
</comment>
<dbReference type="AlphaFoldDB" id="A0A1V9DNM7"/>
<feature type="chain" id="PRO_5012822508" evidence="2">
    <location>
        <begin position="20"/>
        <end position="116"/>
    </location>
</feature>
<feature type="compositionally biased region" description="Polar residues" evidence="1">
    <location>
        <begin position="104"/>
        <end position="116"/>
    </location>
</feature>
<gene>
    <name evidence="3" type="ORF">B2J69_04075</name>
</gene>
<keyword evidence="4" id="KW-1185">Reference proteome</keyword>
<dbReference type="Proteomes" id="UP000192769">
    <property type="component" value="Unassembled WGS sequence"/>
</dbReference>
<evidence type="ECO:0000313" key="3">
    <source>
        <dbReference type="EMBL" id="OQP35463.1"/>
    </source>
</evidence>
<feature type="signal peptide" evidence="2">
    <location>
        <begin position="1"/>
        <end position="19"/>
    </location>
</feature>
<dbReference type="RefSeq" id="WP_081136673.1">
    <property type="nucleotide sequence ID" value="NZ_MWUE01000006.1"/>
</dbReference>
<organism evidence="3 4">
    <name type="scientific">Pantoea latae</name>
    <dbReference type="NCBI Taxonomy" id="1964541"/>
    <lineage>
        <taxon>Bacteria</taxon>
        <taxon>Pseudomonadati</taxon>
        <taxon>Pseudomonadota</taxon>
        <taxon>Gammaproteobacteria</taxon>
        <taxon>Enterobacterales</taxon>
        <taxon>Erwiniaceae</taxon>
        <taxon>Pantoea</taxon>
    </lineage>
</organism>
<proteinExistence type="predicted"/>
<name>A0A1V9DNM7_9GAMM</name>